<dbReference type="EMBL" id="JABEVU030000001">
    <property type="protein sequence ID" value="MDB0580766.1"/>
    <property type="molecule type" value="Genomic_DNA"/>
</dbReference>
<feature type="chain" id="PRO_5047060117" evidence="1">
    <location>
        <begin position="31"/>
        <end position="293"/>
    </location>
</feature>
<gene>
    <name evidence="3" type="ORF">F7P68_0009495</name>
</gene>
<sequence length="293" mass="31885">MKNFAGTLMKTLLMALLLVGLLGISNGQDAVSAAGKSNVSHNAAKHTMNIAHRGASGYAPENTMAAFDKALEMKADYIEIDVQLSKDGKVVLMHDAMIDRTTDGSGIVDDYTLEELKQLDAGSWFGPQFAGEQIPTFEEVLDAYRGKIGILIEIKNASQHPGIEEKVAAALEERNMDKPNNGKIIVQSFDHGSIAHFNALLPNVDTGVLMGYNAEGISDAQLAQFATYADYVNPNHHMVDADLVSRIHDYGMRIAPYTINDQSRINELMEYGVDGIISDYPDLVGHGNAPQYN</sequence>
<reference evidence="4" key="1">
    <citation type="submission" date="2020-04" db="EMBL/GenBank/DDBJ databases">
        <title>Genome analysis and biological profiling of marine Cellulosimicrobium funkei MOSEL-ME6.</title>
        <authorList>
            <person name="Tanveer F."/>
            <person name="Xie Y."/>
            <person name="Shinwari Z.K."/>
        </authorList>
    </citation>
    <scope>NUCLEOTIDE SEQUENCE [LARGE SCALE GENOMIC DNA]</scope>
    <source>
        <strain evidence="4">MOSEL-ME25</strain>
    </source>
</reference>
<dbReference type="Gene3D" id="3.20.20.190">
    <property type="entry name" value="Phosphatidylinositol (PI) phosphodiesterase"/>
    <property type="match status" value="1"/>
</dbReference>
<dbReference type="SUPFAM" id="SSF51695">
    <property type="entry name" value="PLC-like phosphodiesterases"/>
    <property type="match status" value="1"/>
</dbReference>
<dbReference type="PANTHER" id="PTHR46211">
    <property type="entry name" value="GLYCEROPHOSPHORYL DIESTER PHOSPHODIESTERASE"/>
    <property type="match status" value="1"/>
</dbReference>
<keyword evidence="4" id="KW-1185">Reference proteome</keyword>
<dbReference type="Proteomes" id="UP000527860">
    <property type="component" value="Unassembled WGS sequence"/>
</dbReference>
<comment type="caution">
    <text evidence="3">The sequence shown here is derived from an EMBL/GenBank/DDBJ whole genome shotgun (WGS) entry which is preliminary data.</text>
</comment>
<dbReference type="PROSITE" id="PS51704">
    <property type="entry name" value="GP_PDE"/>
    <property type="match status" value="1"/>
</dbReference>
<accession>A0ABT4YK58</accession>
<evidence type="ECO:0000256" key="1">
    <source>
        <dbReference type="SAM" id="SignalP"/>
    </source>
</evidence>
<feature type="domain" description="GP-PDE" evidence="2">
    <location>
        <begin position="47"/>
        <end position="288"/>
    </location>
</feature>
<organism evidence="3 4">
    <name type="scientific">Salinicoccus roseus</name>
    <dbReference type="NCBI Taxonomy" id="45670"/>
    <lineage>
        <taxon>Bacteria</taxon>
        <taxon>Bacillati</taxon>
        <taxon>Bacillota</taxon>
        <taxon>Bacilli</taxon>
        <taxon>Bacillales</taxon>
        <taxon>Staphylococcaceae</taxon>
        <taxon>Salinicoccus</taxon>
    </lineage>
</organism>
<evidence type="ECO:0000313" key="3">
    <source>
        <dbReference type="EMBL" id="MDB0580766.1"/>
    </source>
</evidence>
<name>A0ABT4YK58_9STAP</name>
<feature type="signal peptide" evidence="1">
    <location>
        <begin position="1"/>
        <end position="30"/>
    </location>
</feature>
<dbReference type="InterPro" id="IPR030395">
    <property type="entry name" value="GP_PDE_dom"/>
</dbReference>
<reference evidence="3 4" key="2">
    <citation type="submission" date="2022-12" db="EMBL/GenBank/DDBJ databases">
        <title>Genome analysis and biological profiling of marine Salinicoccus roseus MOSEL-ME25.</title>
        <authorList>
            <person name="Mirza F.T."/>
            <person name="Xie Y."/>
            <person name="Shinwari Z.K."/>
        </authorList>
    </citation>
    <scope>NUCLEOTIDE SEQUENCE [LARGE SCALE GENOMIC DNA]</scope>
    <source>
        <strain evidence="3 4">MOSEL-ME25</strain>
    </source>
</reference>
<evidence type="ECO:0000259" key="2">
    <source>
        <dbReference type="PROSITE" id="PS51704"/>
    </source>
</evidence>
<protein>
    <submittedName>
        <fullName evidence="3">Glycerophosphodiester phosphodiesterase family protein</fullName>
    </submittedName>
</protein>
<dbReference type="InterPro" id="IPR017946">
    <property type="entry name" value="PLC-like_Pdiesterase_TIM-brl"/>
</dbReference>
<proteinExistence type="predicted"/>
<dbReference type="Pfam" id="PF03009">
    <property type="entry name" value="GDPD"/>
    <property type="match status" value="1"/>
</dbReference>
<evidence type="ECO:0000313" key="4">
    <source>
        <dbReference type="Proteomes" id="UP000527860"/>
    </source>
</evidence>
<dbReference type="PANTHER" id="PTHR46211:SF1">
    <property type="entry name" value="GLYCEROPHOSPHODIESTER PHOSPHODIESTERASE, CYTOPLASMIC"/>
    <property type="match status" value="1"/>
</dbReference>
<keyword evidence="1" id="KW-0732">Signal</keyword>